<feature type="region of interest" description="Disordered" evidence="1">
    <location>
        <begin position="236"/>
        <end position="298"/>
    </location>
</feature>
<sequence>MAEEQRRAFAEFMGTNAQAGQVFYSYPVSFSMHLPSPFLYPPSFVQSAAQIPPAPTPPPAVAPTPAFDHLPQLPIPPRPPGYVYVPRASPPAQSSVQPAIGEYSVGWQYTTPMPPPPNASAAAPRGPFPPPDVKVGEGVGAKVKEHYYHYEYEKQEAAPSPAPPSILFYHVCSECGRLRSNSFHHDNPIVPNRPLVASACRRCRQKSERKEKERCVRKSIYVKTCTAEVPCDWIEPRGRSPRRSHSVDIHYNHSDSPPQIIRPSSRTTLGLRVLQDSSPSRSSRRGDPRRGGRSVSPTRIRVLDERRDAEKRLAAHPMPYRVLADQRAFFKEADGSSTAPRPLYEYPQSTRGILKPSGNNRETTYQHEVSMHASQGSTIVEVGGPKVQFATESDRRPARKHSDDYGYFHESEREQYQDPLTSPPITSFENLHIRHSSPTGRYEEVRIGHHYPPPRHSSEDVRTFQRPPARVYEEIHIRQNSPERNYEEVHVRHVPPHKKSYEEIRIRYTSPPPRKPSNEVRIRYTSPPRRISNEVHIRHVSPHPRGGSPQRAIERESPRPKEKEKDWDQVTATDSDNSGEFVDVRSWKGVDDRGQPATYVEERRTVRLLEGEKVDEHRHVFPPERRHEYGPERREYGPERREYGSERRESGPERRDYAPERPEYAREYAPPARSWREV</sequence>
<feature type="compositionally biased region" description="Basic and acidic residues" evidence="1">
    <location>
        <begin position="582"/>
        <end position="666"/>
    </location>
</feature>
<feature type="region of interest" description="Disordered" evidence="1">
    <location>
        <begin position="334"/>
        <end position="359"/>
    </location>
</feature>
<dbReference type="EMBL" id="MU002183">
    <property type="protein sequence ID" value="KAF2788836.1"/>
    <property type="molecule type" value="Genomic_DNA"/>
</dbReference>
<organism evidence="2 3">
    <name type="scientific">Melanomma pulvis-pyrius CBS 109.77</name>
    <dbReference type="NCBI Taxonomy" id="1314802"/>
    <lineage>
        <taxon>Eukaryota</taxon>
        <taxon>Fungi</taxon>
        <taxon>Dikarya</taxon>
        <taxon>Ascomycota</taxon>
        <taxon>Pezizomycotina</taxon>
        <taxon>Dothideomycetes</taxon>
        <taxon>Pleosporomycetidae</taxon>
        <taxon>Pleosporales</taxon>
        <taxon>Melanommataceae</taxon>
        <taxon>Melanomma</taxon>
    </lineage>
</organism>
<gene>
    <name evidence="2" type="ORF">K505DRAFT_378629</name>
</gene>
<evidence type="ECO:0000313" key="2">
    <source>
        <dbReference type="EMBL" id="KAF2788836.1"/>
    </source>
</evidence>
<keyword evidence="3" id="KW-1185">Reference proteome</keyword>
<protein>
    <submittedName>
        <fullName evidence="2">Uncharacterized protein</fullName>
    </submittedName>
</protein>
<feature type="compositionally biased region" description="Polar residues" evidence="1">
    <location>
        <begin position="254"/>
        <end position="268"/>
    </location>
</feature>
<name>A0A6A6WXL3_9PLEO</name>
<feature type="compositionally biased region" description="Polar residues" evidence="1">
    <location>
        <begin position="347"/>
        <end position="359"/>
    </location>
</feature>
<dbReference type="OrthoDB" id="5415512at2759"/>
<feature type="region of interest" description="Disordered" evidence="1">
    <location>
        <begin position="484"/>
        <end position="678"/>
    </location>
</feature>
<evidence type="ECO:0000313" key="3">
    <source>
        <dbReference type="Proteomes" id="UP000799757"/>
    </source>
</evidence>
<reference evidence="2" key="1">
    <citation type="journal article" date="2020" name="Stud. Mycol.">
        <title>101 Dothideomycetes genomes: a test case for predicting lifestyles and emergence of pathogens.</title>
        <authorList>
            <person name="Haridas S."/>
            <person name="Albert R."/>
            <person name="Binder M."/>
            <person name="Bloem J."/>
            <person name="Labutti K."/>
            <person name="Salamov A."/>
            <person name="Andreopoulos B."/>
            <person name="Baker S."/>
            <person name="Barry K."/>
            <person name="Bills G."/>
            <person name="Bluhm B."/>
            <person name="Cannon C."/>
            <person name="Castanera R."/>
            <person name="Culley D."/>
            <person name="Daum C."/>
            <person name="Ezra D."/>
            <person name="Gonzalez J."/>
            <person name="Henrissat B."/>
            <person name="Kuo A."/>
            <person name="Liang C."/>
            <person name="Lipzen A."/>
            <person name="Lutzoni F."/>
            <person name="Magnuson J."/>
            <person name="Mondo S."/>
            <person name="Nolan M."/>
            <person name="Ohm R."/>
            <person name="Pangilinan J."/>
            <person name="Park H.-J."/>
            <person name="Ramirez L."/>
            <person name="Alfaro M."/>
            <person name="Sun H."/>
            <person name="Tritt A."/>
            <person name="Yoshinaga Y."/>
            <person name="Zwiers L.-H."/>
            <person name="Turgeon B."/>
            <person name="Goodwin S."/>
            <person name="Spatafora J."/>
            <person name="Crous P."/>
            <person name="Grigoriev I."/>
        </authorList>
    </citation>
    <scope>NUCLEOTIDE SEQUENCE</scope>
    <source>
        <strain evidence="2">CBS 109.77</strain>
    </source>
</reference>
<dbReference type="AlphaFoldDB" id="A0A6A6WXL3"/>
<accession>A0A6A6WXL3</accession>
<evidence type="ECO:0000256" key="1">
    <source>
        <dbReference type="SAM" id="MobiDB-lite"/>
    </source>
</evidence>
<dbReference type="Proteomes" id="UP000799757">
    <property type="component" value="Unassembled WGS sequence"/>
</dbReference>
<proteinExistence type="predicted"/>
<feature type="compositionally biased region" description="Basic and acidic residues" evidence="1">
    <location>
        <begin position="552"/>
        <end position="568"/>
    </location>
</feature>